<geneLocation type="plasmid" evidence="2 3">
    <name>megaplasmid</name>
</geneLocation>
<reference evidence="2 3" key="1">
    <citation type="journal article" date="2009" name="PLoS ONE">
        <title>Methylobacterium genome sequences: a reference blueprint to investigate microbial metabolism of C1 compounds from natural and industrial sources.</title>
        <authorList>
            <person name="Vuilleumier S."/>
            <person name="Chistoserdova L."/>
            <person name="Lee M.-C."/>
            <person name="Bringel F."/>
            <person name="Lajus A."/>
            <person name="Zhou Y."/>
            <person name="Gourion B."/>
            <person name="Barbe V."/>
            <person name="Chang J."/>
            <person name="Cruveiller S."/>
            <person name="Dossat C."/>
            <person name="Gillett W."/>
            <person name="Gruffaz C."/>
            <person name="Haugen E."/>
            <person name="Hourcade E."/>
            <person name="Levy R."/>
            <person name="Mangenot S."/>
            <person name="Muller E."/>
            <person name="Nadalig T."/>
            <person name="Pagni M."/>
            <person name="Penny C."/>
            <person name="Peyraud R."/>
            <person name="Robinson D.G."/>
            <person name="Roche D."/>
            <person name="Rouy Z."/>
            <person name="Saenampechek C."/>
            <person name="Salvignol G."/>
            <person name="Vallenet D."/>
            <person name="Wu Z."/>
            <person name="Marx C.J."/>
            <person name="Vorholt J.A."/>
            <person name="Olson M.V."/>
            <person name="Kaul R."/>
            <person name="Weissenbach J."/>
            <person name="Medigue C."/>
            <person name="Lidstrom M.E."/>
        </authorList>
    </citation>
    <scope>NUCLEOTIDE SEQUENCE [LARGE SCALE GENOMIC DNA]</scope>
    <source>
        <strain evidence="3">ATCC 14718 / DSM 1338 / JCM 2805 / NCIMB 9133 / AM1</strain>
    </source>
</reference>
<feature type="region of interest" description="Disordered" evidence="1">
    <location>
        <begin position="1"/>
        <end position="23"/>
    </location>
</feature>
<keyword evidence="2" id="KW-0614">Plasmid</keyword>
<dbReference type="EMBL" id="CP001511">
    <property type="protein sequence ID" value="ACS43099.1"/>
    <property type="molecule type" value="Genomic_DNA"/>
</dbReference>
<organism evidence="2 3">
    <name type="scientific">Methylorubrum extorquens (strain ATCC 14718 / DSM 1338 / JCM 2805 / NCIMB 9133 / AM1)</name>
    <name type="common">Methylobacterium extorquens</name>
    <dbReference type="NCBI Taxonomy" id="272630"/>
    <lineage>
        <taxon>Bacteria</taxon>
        <taxon>Pseudomonadati</taxon>
        <taxon>Pseudomonadota</taxon>
        <taxon>Alphaproteobacteria</taxon>
        <taxon>Hyphomicrobiales</taxon>
        <taxon>Methylobacteriaceae</taxon>
        <taxon>Methylorubrum</taxon>
    </lineage>
</organism>
<sequence>MTPKASIRFQRCPGTASQGPSPQVLVPEVSSLRLEAFLHVGSRAFASEGKTRSAQVGSDVADPLTPLLKAQFRQPGQATDDFRRCHPA</sequence>
<protein>
    <submittedName>
        <fullName evidence="2">Uncharacterized protein</fullName>
    </submittedName>
</protein>
<dbReference type="KEGG" id="mea:Mex_2p0182"/>
<evidence type="ECO:0000256" key="1">
    <source>
        <dbReference type="SAM" id="MobiDB-lite"/>
    </source>
</evidence>
<dbReference type="HOGENOM" id="CLU_2465465_0_0_5"/>
<evidence type="ECO:0000313" key="2">
    <source>
        <dbReference type="EMBL" id="ACS43099.1"/>
    </source>
</evidence>
<accession>C5B3R7</accession>
<gene>
    <name evidence="2" type="ordered locus">MexAM1_META2p0182</name>
</gene>
<evidence type="ECO:0000313" key="3">
    <source>
        <dbReference type="Proteomes" id="UP000009081"/>
    </source>
</evidence>
<name>C5B3R7_METEA</name>
<keyword evidence="3" id="KW-1185">Reference proteome</keyword>
<dbReference type="Proteomes" id="UP000009081">
    <property type="component" value="Plasmid megaplasmid"/>
</dbReference>
<proteinExistence type="predicted"/>
<dbReference type="AlphaFoldDB" id="C5B3R7"/>